<sequence length="240" mass="26938">MSLNTAENEVKVLVTGFGPFQNITNNPSWEIASRLSSTLPKDSTIKLIVHPTPAISAYHAILDYMPKLIQEHDPDIILSIGLDQGRDYFAVEQSAQKEGYHEIPDRHRKVFTRAENKKLFCKAPDTLRSSLDLKSAVVRWRSEVGGMRLPLKACEEGNRAAKGKMKGWKEVDVRLSDEVGNFTCGFIYYVGLLEKEKRGKGDVVFLHVPWLEGDEEIGVGVKVTEKLIGALVESWRGQRS</sequence>
<dbReference type="InterPro" id="IPR016125">
    <property type="entry name" value="Peptidase_C15-like"/>
</dbReference>
<comment type="similarity">
    <text evidence="1">Belongs to the peptidase C15 family.</text>
</comment>
<proteinExistence type="inferred from homology"/>
<dbReference type="EMBL" id="ML994630">
    <property type="protein sequence ID" value="KAF2186164.1"/>
    <property type="molecule type" value="Genomic_DNA"/>
</dbReference>
<dbReference type="AlphaFoldDB" id="A0A6A6E2Y4"/>
<evidence type="ECO:0000313" key="7">
    <source>
        <dbReference type="Proteomes" id="UP000800200"/>
    </source>
</evidence>
<evidence type="ECO:0000256" key="1">
    <source>
        <dbReference type="ARBA" id="ARBA00006641"/>
    </source>
</evidence>
<reference evidence="6" key="1">
    <citation type="journal article" date="2020" name="Stud. Mycol.">
        <title>101 Dothideomycetes genomes: a test case for predicting lifestyles and emergence of pathogens.</title>
        <authorList>
            <person name="Haridas S."/>
            <person name="Albert R."/>
            <person name="Binder M."/>
            <person name="Bloem J."/>
            <person name="Labutti K."/>
            <person name="Salamov A."/>
            <person name="Andreopoulos B."/>
            <person name="Baker S."/>
            <person name="Barry K."/>
            <person name="Bills G."/>
            <person name="Bluhm B."/>
            <person name="Cannon C."/>
            <person name="Castanera R."/>
            <person name="Culley D."/>
            <person name="Daum C."/>
            <person name="Ezra D."/>
            <person name="Gonzalez J."/>
            <person name="Henrissat B."/>
            <person name="Kuo A."/>
            <person name="Liang C."/>
            <person name="Lipzen A."/>
            <person name="Lutzoni F."/>
            <person name="Magnuson J."/>
            <person name="Mondo S."/>
            <person name="Nolan M."/>
            <person name="Ohm R."/>
            <person name="Pangilinan J."/>
            <person name="Park H.-J."/>
            <person name="Ramirez L."/>
            <person name="Alfaro M."/>
            <person name="Sun H."/>
            <person name="Tritt A."/>
            <person name="Yoshinaga Y."/>
            <person name="Zwiers L.-H."/>
            <person name="Turgeon B."/>
            <person name="Goodwin S."/>
            <person name="Spatafora J."/>
            <person name="Crous P."/>
            <person name="Grigoriev I."/>
        </authorList>
    </citation>
    <scope>NUCLEOTIDE SEQUENCE</scope>
    <source>
        <strain evidence="6">CBS 207.26</strain>
    </source>
</reference>
<evidence type="ECO:0000256" key="5">
    <source>
        <dbReference type="ARBA" id="ARBA00022807"/>
    </source>
</evidence>
<dbReference type="GO" id="GO:0016920">
    <property type="term" value="F:pyroglutamyl-peptidase activity"/>
    <property type="evidence" value="ECO:0007669"/>
    <property type="project" value="InterPro"/>
</dbReference>
<dbReference type="OrthoDB" id="407146at2759"/>
<dbReference type="PANTHER" id="PTHR23402">
    <property type="entry name" value="PROTEASE FAMILY C15 PYROGLUTAMYL-PEPTIDASE I-RELATED"/>
    <property type="match status" value="1"/>
</dbReference>
<dbReference type="GO" id="GO:0005829">
    <property type="term" value="C:cytosol"/>
    <property type="evidence" value="ECO:0007669"/>
    <property type="project" value="InterPro"/>
</dbReference>
<dbReference type="InterPro" id="IPR000816">
    <property type="entry name" value="Peptidase_C15"/>
</dbReference>
<organism evidence="6 7">
    <name type="scientific">Zopfia rhizophila CBS 207.26</name>
    <dbReference type="NCBI Taxonomy" id="1314779"/>
    <lineage>
        <taxon>Eukaryota</taxon>
        <taxon>Fungi</taxon>
        <taxon>Dikarya</taxon>
        <taxon>Ascomycota</taxon>
        <taxon>Pezizomycotina</taxon>
        <taxon>Dothideomycetes</taxon>
        <taxon>Dothideomycetes incertae sedis</taxon>
        <taxon>Zopfiaceae</taxon>
        <taxon>Zopfia</taxon>
    </lineage>
</organism>
<evidence type="ECO:0000313" key="6">
    <source>
        <dbReference type="EMBL" id="KAF2186164.1"/>
    </source>
</evidence>
<evidence type="ECO:0000256" key="3">
    <source>
        <dbReference type="ARBA" id="ARBA00022670"/>
    </source>
</evidence>
<dbReference type="InterPro" id="IPR036440">
    <property type="entry name" value="Peptidase_C15-like_sf"/>
</dbReference>
<dbReference type="PRINTS" id="PR00706">
    <property type="entry name" value="PYROGLUPTASE"/>
</dbReference>
<dbReference type="Pfam" id="PF01470">
    <property type="entry name" value="Peptidase_C15"/>
    <property type="match status" value="1"/>
</dbReference>
<keyword evidence="4" id="KW-0378">Hydrolase</keyword>
<keyword evidence="7" id="KW-1185">Reference proteome</keyword>
<dbReference type="GO" id="GO:0006508">
    <property type="term" value="P:proteolysis"/>
    <property type="evidence" value="ECO:0007669"/>
    <property type="project" value="UniProtKB-KW"/>
</dbReference>
<name>A0A6A6E2Y4_9PEZI</name>
<accession>A0A6A6E2Y4</accession>
<keyword evidence="2" id="KW-0963">Cytoplasm</keyword>
<dbReference type="PANTHER" id="PTHR23402:SF1">
    <property type="entry name" value="PYROGLUTAMYL-PEPTIDASE I"/>
    <property type="match status" value="1"/>
</dbReference>
<gene>
    <name evidence="6" type="ORF">K469DRAFT_706823</name>
</gene>
<dbReference type="Gene3D" id="3.40.630.20">
    <property type="entry name" value="Peptidase C15, pyroglutamyl peptidase I-like"/>
    <property type="match status" value="1"/>
</dbReference>
<evidence type="ECO:0000256" key="2">
    <source>
        <dbReference type="ARBA" id="ARBA00022490"/>
    </source>
</evidence>
<dbReference type="SUPFAM" id="SSF53182">
    <property type="entry name" value="Pyrrolidone carboxyl peptidase (pyroglutamate aminopeptidase)"/>
    <property type="match status" value="1"/>
</dbReference>
<protein>
    <submittedName>
        <fullName evidence="6">Peptidase C15, pyroglutamyl peptidase I-like protein</fullName>
    </submittedName>
</protein>
<keyword evidence="5" id="KW-0788">Thiol protease</keyword>
<keyword evidence="3" id="KW-0645">Protease</keyword>
<dbReference type="Proteomes" id="UP000800200">
    <property type="component" value="Unassembled WGS sequence"/>
</dbReference>
<evidence type="ECO:0000256" key="4">
    <source>
        <dbReference type="ARBA" id="ARBA00022801"/>
    </source>
</evidence>